<name>A0A2Z2KYA1_9BACL</name>
<reference evidence="1 2" key="1">
    <citation type="submission" date="2017-06" db="EMBL/GenBank/DDBJ databases">
        <title>Complete genome sequence of Paenibacillus donghaensis KCTC 13049T isolated from East Sea sediment, South Korea.</title>
        <authorList>
            <person name="Jung B.K."/>
            <person name="Hong S.-J."/>
            <person name="Shin J.-H."/>
        </authorList>
    </citation>
    <scope>NUCLEOTIDE SEQUENCE [LARGE SCALE GENOMIC DNA]</scope>
    <source>
        <strain evidence="1 2">KCTC 13049</strain>
    </source>
</reference>
<proteinExistence type="predicted"/>
<dbReference type="KEGG" id="pdh:B9T62_34615"/>
<dbReference type="Proteomes" id="UP000249890">
    <property type="component" value="Chromosome"/>
</dbReference>
<protein>
    <recommendedName>
        <fullName evidence="3">Phage gp6-like head-tail connector protein</fullName>
    </recommendedName>
</protein>
<dbReference type="AlphaFoldDB" id="A0A2Z2KYA1"/>
<gene>
    <name evidence="1" type="ORF">B9T62_34615</name>
</gene>
<dbReference type="OrthoDB" id="1927343at2"/>
<dbReference type="EMBL" id="CP021780">
    <property type="protein sequence ID" value="ASA25418.1"/>
    <property type="molecule type" value="Genomic_DNA"/>
</dbReference>
<evidence type="ECO:0000313" key="2">
    <source>
        <dbReference type="Proteomes" id="UP000249890"/>
    </source>
</evidence>
<sequence>MTDAELLIECKIGLGYSSDVNETVDKPMKQKLLAVKSYLRGAGVSEEMLQDPLAVGVIVMGVSDLWEVKSGEVKFSPAFFTLAYQLAVRS</sequence>
<evidence type="ECO:0000313" key="1">
    <source>
        <dbReference type="EMBL" id="ASA25418.1"/>
    </source>
</evidence>
<evidence type="ECO:0008006" key="3">
    <source>
        <dbReference type="Google" id="ProtNLM"/>
    </source>
</evidence>
<dbReference type="RefSeq" id="WP_087919383.1">
    <property type="nucleotide sequence ID" value="NZ_CP021780.1"/>
</dbReference>
<organism evidence="1 2">
    <name type="scientific">Paenibacillus donghaensis</name>
    <dbReference type="NCBI Taxonomy" id="414771"/>
    <lineage>
        <taxon>Bacteria</taxon>
        <taxon>Bacillati</taxon>
        <taxon>Bacillota</taxon>
        <taxon>Bacilli</taxon>
        <taxon>Bacillales</taxon>
        <taxon>Paenibacillaceae</taxon>
        <taxon>Paenibacillus</taxon>
    </lineage>
</organism>
<keyword evidence="2" id="KW-1185">Reference proteome</keyword>
<accession>A0A2Z2KYA1</accession>